<gene>
    <name evidence="2" type="ORF">FHS16_001937</name>
</gene>
<dbReference type="InterPro" id="IPR045385">
    <property type="entry name" value="DUF6526"/>
</dbReference>
<evidence type="ECO:0000313" key="2">
    <source>
        <dbReference type="EMBL" id="MBB3151891.1"/>
    </source>
</evidence>
<protein>
    <submittedName>
        <fullName evidence="2">Uncharacterized protein</fullName>
    </submittedName>
</protein>
<feature type="transmembrane region" description="Helical" evidence="1">
    <location>
        <begin position="48"/>
        <end position="69"/>
    </location>
</feature>
<sequence length="144" mass="16438">MANQHNGKSLRFHPPYHFVTLPLVMAVFVWSLINGIQALRNDGNIPSAGLFMLIAISLVFIAMIVRGYATKTQDRIIRLEEQFRHYRLTGQELDPALSIAQIIALRNADDKEFTGLCKRAVAEPLNPSQIRSQIEHWRLDSMRI</sequence>
<dbReference type="Pfam" id="PF20136">
    <property type="entry name" value="DUF6526"/>
    <property type="match status" value="1"/>
</dbReference>
<feature type="transmembrane region" description="Helical" evidence="1">
    <location>
        <begin position="16"/>
        <end position="36"/>
    </location>
</feature>
<organism evidence="2 3">
    <name type="scientific">Paenibacillus endophyticus</name>
    <dbReference type="NCBI Taxonomy" id="1294268"/>
    <lineage>
        <taxon>Bacteria</taxon>
        <taxon>Bacillati</taxon>
        <taxon>Bacillota</taxon>
        <taxon>Bacilli</taxon>
        <taxon>Bacillales</taxon>
        <taxon>Paenibacillaceae</taxon>
        <taxon>Paenibacillus</taxon>
    </lineage>
</organism>
<reference evidence="2 3" key="1">
    <citation type="submission" date="2020-08" db="EMBL/GenBank/DDBJ databases">
        <title>Genomic Encyclopedia of Type Strains, Phase III (KMG-III): the genomes of soil and plant-associated and newly described type strains.</title>
        <authorList>
            <person name="Whitman W."/>
        </authorList>
    </citation>
    <scope>NUCLEOTIDE SEQUENCE [LARGE SCALE GENOMIC DNA]</scope>
    <source>
        <strain evidence="2 3">CECT 8234</strain>
    </source>
</reference>
<comment type="caution">
    <text evidence="2">The sequence shown here is derived from an EMBL/GenBank/DDBJ whole genome shotgun (WGS) entry which is preliminary data.</text>
</comment>
<evidence type="ECO:0000256" key="1">
    <source>
        <dbReference type="SAM" id="Phobius"/>
    </source>
</evidence>
<dbReference type="EMBL" id="JACHXW010000004">
    <property type="protein sequence ID" value="MBB3151891.1"/>
    <property type="molecule type" value="Genomic_DNA"/>
</dbReference>
<name>A0A7W5C668_9BACL</name>
<dbReference type="AlphaFoldDB" id="A0A7W5C668"/>
<dbReference type="Proteomes" id="UP000518605">
    <property type="component" value="Unassembled WGS sequence"/>
</dbReference>
<keyword evidence="3" id="KW-1185">Reference proteome</keyword>
<keyword evidence="1" id="KW-1133">Transmembrane helix</keyword>
<keyword evidence="1" id="KW-0472">Membrane</keyword>
<evidence type="ECO:0000313" key="3">
    <source>
        <dbReference type="Proteomes" id="UP000518605"/>
    </source>
</evidence>
<proteinExistence type="predicted"/>
<dbReference type="RefSeq" id="WP_183561253.1">
    <property type="nucleotide sequence ID" value="NZ_CBCSLB010000008.1"/>
</dbReference>
<accession>A0A7W5C668</accession>
<keyword evidence="1" id="KW-0812">Transmembrane</keyword>